<dbReference type="Proteomes" id="UP000230551">
    <property type="component" value="Unassembled WGS sequence"/>
</dbReference>
<keyword evidence="2" id="KW-1185">Reference proteome</keyword>
<sequence length="229" mass="25555">MLPSLDPAATIEFYGALGFRLSCDQRRPYLYLAFALDDLELHFKDPAPRLDARDELSGGALIFLDDLAPLHRRFADGLRAGLGRIPTAGVPRISRFRTGDTRFSLYDPSGNCLLFVVRDEPDIEYGGSRELSGLARAMDNVRIFRDFKNDDQLAARALDAALARRRDQATRIEWAAALADRAELALALDDNATAERMRAELTALDLDESERSQIAVELTALADIERWKS</sequence>
<dbReference type="EMBL" id="PDCN02000010">
    <property type="protein sequence ID" value="PIB75430.1"/>
    <property type="molecule type" value="Genomic_DNA"/>
</dbReference>
<name>A0A2G5PBJ5_9MYCO</name>
<reference evidence="1 2" key="1">
    <citation type="journal article" date="2017" name="Infect. Genet. Evol.">
        <title>The new phylogeny of the genus Mycobacterium: The old and the news.</title>
        <authorList>
            <person name="Tortoli E."/>
            <person name="Fedrizzi T."/>
            <person name="Meehan C.J."/>
            <person name="Trovato A."/>
            <person name="Grottola A."/>
            <person name="Giacobazzi E."/>
            <person name="Serpini G.F."/>
            <person name="Tagliazucchi S."/>
            <person name="Fabio A."/>
            <person name="Bettua C."/>
            <person name="Bertorelli R."/>
            <person name="Frascaro F."/>
            <person name="De Sanctis V."/>
            <person name="Pecorari M."/>
            <person name="Jousson O."/>
            <person name="Segata N."/>
            <person name="Cirillo D.M."/>
        </authorList>
    </citation>
    <scope>NUCLEOTIDE SEQUENCE [LARGE SCALE GENOMIC DNA]</scope>
    <source>
        <strain evidence="1 2">CIP1034565</strain>
    </source>
</reference>
<dbReference type="Gene3D" id="3.10.180.10">
    <property type="entry name" value="2,3-Dihydroxybiphenyl 1,2-Dioxygenase, domain 1"/>
    <property type="match status" value="1"/>
</dbReference>
<evidence type="ECO:0000313" key="2">
    <source>
        <dbReference type="Proteomes" id="UP000230551"/>
    </source>
</evidence>
<comment type="caution">
    <text evidence="1">The sequence shown here is derived from an EMBL/GenBank/DDBJ whole genome shotgun (WGS) entry which is preliminary data.</text>
</comment>
<accession>A0A2G5PBJ5</accession>
<proteinExistence type="predicted"/>
<dbReference type="SUPFAM" id="SSF54593">
    <property type="entry name" value="Glyoxalase/Bleomycin resistance protein/Dihydroxybiphenyl dioxygenase"/>
    <property type="match status" value="1"/>
</dbReference>
<dbReference type="OrthoDB" id="6624781at2"/>
<protein>
    <submittedName>
        <fullName evidence="1">Glyoxalase</fullName>
    </submittedName>
</protein>
<organism evidence="1 2">
    <name type="scientific">Mycolicibacterium brumae</name>
    <dbReference type="NCBI Taxonomy" id="85968"/>
    <lineage>
        <taxon>Bacteria</taxon>
        <taxon>Bacillati</taxon>
        <taxon>Actinomycetota</taxon>
        <taxon>Actinomycetes</taxon>
        <taxon>Mycobacteriales</taxon>
        <taxon>Mycobacteriaceae</taxon>
        <taxon>Mycolicibacterium</taxon>
    </lineage>
</organism>
<dbReference type="STRING" id="85968.GCA_900073015_00943"/>
<dbReference type="AlphaFoldDB" id="A0A2G5PBJ5"/>
<gene>
    <name evidence="1" type="ORF">CQY22_009435</name>
</gene>
<evidence type="ECO:0000313" key="1">
    <source>
        <dbReference type="EMBL" id="PIB75430.1"/>
    </source>
</evidence>
<dbReference type="InterPro" id="IPR029068">
    <property type="entry name" value="Glyas_Bleomycin-R_OHBP_Dase"/>
</dbReference>